<dbReference type="EMBL" id="LN890655">
    <property type="protein sequence ID" value="CUS04256.2"/>
    <property type="molecule type" value="Genomic_DNA"/>
</dbReference>
<dbReference type="Proteomes" id="UP000215027">
    <property type="component" value="Chromosome I"/>
</dbReference>
<sequence length="234" mass="26390">MELDKQPKPDIRDYAHAIVKGTISSIPIPFVPGIAAEIFSILFTPSLLKRQDEWMSSIAQGLIQLQEKVEGFNLEDLSSNESFVTVTLQATQHALRNHQMEKLEALRNAVLNSALPNTLEDDIQLIFLGLVDTLTTWHLRILKLFDDPTMWAKENQRPFPKNWGMGGVSQVVNHAYPELERKGELFQQIVRDLSTYGLAQIPSGMMTVSGMLSSRTSNFGKQFLHFISTPKPLE</sequence>
<keyword evidence="2" id="KW-1185">Reference proteome</keyword>
<accession>A0A160T2T2</accession>
<name>A0A160T2T2_9CHLR</name>
<organism evidence="1 2">
    <name type="scientific">Candidatus Promineifilum breve</name>
    <dbReference type="NCBI Taxonomy" id="1806508"/>
    <lineage>
        <taxon>Bacteria</taxon>
        <taxon>Bacillati</taxon>
        <taxon>Chloroflexota</taxon>
        <taxon>Ardenticatenia</taxon>
        <taxon>Candidatus Promineifilales</taxon>
        <taxon>Candidatus Promineifilaceae</taxon>
        <taxon>Candidatus Promineifilum</taxon>
    </lineage>
</organism>
<proteinExistence type="predicted"/>
<evidence type="ECO:0000313" key="1">
    <source>
        <dbReference type="EMBL" id="CUS04256.2"/>
    </source>
</evidence>
<gene>
    <name evidence="1" type="ORF">CFX0092_A2378</name>
</gene>
<dbReference type="AlphaFoldDB" id="A0A160T2T2"/>
<protein>
    <submittedName>
        <fullName evidence="1">Uncharacterized protein</fullName>
    </submittedName>
</protein>
<evidence type="ECO:0000313" key="2">
    <source>
        <dbReference type="Proteomes" id="UP000215027"/>
    </source>
</evidence>
<reference evidence="1" key="1">
    <citation type="submission" date="2016-01" db="EMBL/GenBank/DDBJ databases">
        <authorList>
            <person name="Mcilroy J.S."/>
            <person name="Karst M S."/>
            <person name="Albertsen M."/>
        </authorList>
    </citation>
    <scope>NUCLEOTIDE SEQUENCE</scope>
    <source>
        <strain evidence="1">Cfx-K</strain>
    </source>
</reference>
<dbReference type="KEGG" id="pbf:CFX0092_A2378"/>